<evidence type="ECO:0000313" key="5">
    <source>
        <dbReference type="EMBL" id="CAI9608737.1"/>
    </source>
</evidence>
<accession>A0ABN9GKB8</accession>
<keyword evidence="3" id="KW-0677">Repeat</keyword>
<dbReference type="Proteomes" id="UP001162483">
    <property type="component" value="Unassembled WGS sequence"/>
</dbReference>
<evidence type="ECO:0000256" key="3">
    <source>
        <dbReference type="ARBA" id="ARBA00022737"/>
    </source>
</evidence>
<dbReference type="InterPro" id="IPR050637">
    <property type="entry name" value="NLRP_innate_immun_reg"/>
</dbReference>
<gene>
    <name evidence="5" type="ORF">SPARVUS_LOCUS14144547</name>
</gene>
<evidence type="ECO:0000256" key="2">
    <source>
        <dbReference type="ARBA" id="ARBA00022490"/>
    </source>
</evidence>
<dbReference type="PANTHER" id="PTHR45690:SF19">
    <property type="entry name" value="NACHT, LRR AND PYD DOMAINS-CONTAINING PROTEIN 3"/>
    <property type="match status" value="1"/>
</dbReference>
<name>A0ABN9GKB8_9NEOB</name>
<dbReference type="Pfam" id="PF05729">
    <property type="entry name" value="NACHT"/>
    <property type="match status" value="1"/>
</dbReference>
<keyword evidence="6" id="KW-1185">Reference proteome</keyword>
<keyword evidence="2" id="KW-0963">Cytoplasm</keyword>
<dbReference type="Gene3D" id="3.40.50.300">
    <property type="entry name" value="P-loop containing nucleotide triphosphate hydrolases"/>
    <property type="match status" value="1"/>
</dbReference>
<dbReference type="SUPFAM" id="SSF52540">
    <property type="entry name" value="P-loop containing nucleoside triphosphate hydrolases"/>
    <property type="match status" value="1"/>
</dbReference>
<dbReference type="EMBL" id="CATNWA010018660">
    <property type="protein sequence ID" value="CAI9608737.1"/>
    <property type="molecule type" value="Genomic_DNA"/>
</dbReference>
<protein>
    <recommendedName>
        <fullName evidence="4">NACHT domain-containing protein</fullName>
    </recommendedName>
</protein>
<comment type="subcellular location">
    <subcellularLocation>
        <location evidence="1">Cytoplasm</location>
    </subcellularLocation>
</comment>
<proteinExistence type="predicted"/>
<comment type="caution">
    <text evidence="5">The sequence shown here is derived from an EMBL/GenBank/DDBJ whole genome shotgun (WGS) entry which is preliminary data.</text>
</comment>
<evidence type="ECO:0000259" key="4">
    <source>
        <dbReference type="PROSITE" id="PS50837"/>
    </source>
</evidence>
<evidence type="ECO:0000313" key="6">
    <source>
        <dbReference type="Proteomes" id="UP001162483"/>
    </source>
</evidence>
<feature type="domain" description="NACHT" evidence="4">
    <location>
        <begin position="241"/>
        <end position="382"/>
    </location>
</feature>
<dbReference type="PANTHER" id="PTHR45690">
    <property type="entry name" value="NACHT, LRR AND PYD DOMAINS-CONTAINING PROTEIN 12"/>
    <property type="match status" value="1"/>
</dbReference>
<dbReference type="PROSITE" id="PS50837">
    <property type="entry name" value="NACHT"/>
    <property type="match status" value="1"/>
</dbReference>
<sequence length="382" mass="44484">MEESRRIQAEVEKLGRTLSEYEHHALRMMYEYFKGDIICVLEYLPTHSFLCESQNYMSLNTEHYRTMEKQIGPEAFAQLLLEDVLAMGRDAVIGFFKTLCALQKDHQHPNLLGVIDEINVADQSDVMLLAHIIEDTTDSTVPPEQKEIWTHHKSHLLKITRTLVENKPPGSTWNQQGFPISERYLDLIVVSTYQLKQRSQHEILYTGSQHELFWKQAKHGLERISIDKLFRWCHRSECMPRAVLVSGVPGVGKTTMMQKFVFDWVNGSLYQRFNFVFFFKFRDLNRHNKEITLEEMICTEYPYLEIYLSDIFQNPEKLLFILDGLDESNHHIDFKAGPLCRNTKQPVQLGSIVVSLVKQSLLKGCSVLMTSPPNKTGRHQYQ</sequence>
<organism evidence="5 6">
    <name type="scientific">Staurois parvus</name>
    <dbReference type="NCBI Taxonomy" id="386267"/>
    <lineage>
        <taxon>Eukaryota</taxon>
        <taxon>Metazoa</taxon>
        <taxon>Chordata</taxon>
        <taxon>Craniata</taxon>
        <taxon>Vertebrata</taxon>
        <taxon>Euteleostomi</taxon>
        <taxon>Amphibia</taxon>
        <taxon>Batrachia</taxon>
        <taxon>Anura</taxon>
        <taxon>Neobatrachia</taxon>
        <taxon>Ranoidea</taxon>
        <taxon>Ranidae</taxon>
        <taxon>Staurois</taxon>
    </lineage>
</organism>
<dbReference type="InterPro" id="IPR027417">
    <property type="entry name" value="P-loop_NTPase"/>
</dbReference>
<evidence type="ECO:0000256" key="1">
    <source>
        <dbReference type="ARBA" id="ARBA00004496"/>
    </source>
</evidence>
<reference evidence="5" key="1">
    <citation type="submission" date="2023-05" db="EMBL/GenBank/DDBJ databases">
        <authorList>
            <person name="Stuckert A."/>
        </authorList>
    </citation>
    <scope>NUCLEOTIDE SEQUENCE</scope>
</reference>
<dbReference type="InterPro" id="IPR007111">
    <property type="entry name" value="NACHT_NTPase"/>
</dbReference>